<organism evidence="1 2">
    <name type="scientific">Microbacterium lushaniae</name>
    <dbReference type="NCBI Taxonomy" id="2614639"/>
    <lineage>
        <taxon>Bacteria</taxon>
        <taxon>Bacillati</taxon>
        <taxon>Actinomycetota</taxon>
        <taxon>Actinomycetes</taxon>
        <taxon>Micrococcales</taxon>
        <taxon>Microbacteriaceae</taxon>
        <taxon>Microbacterium</taxon>
    </lineage>
</organism>
<evidence type="ECO:0000313" key="2">
    <source>
        <dbReference type="Proteomes" id="UP000325516"/>
    </source>
</evidence>
<dbReference type="Pfam" id="PF13376">
    <property type="entry name" value="OmdA"/>
    <property type="match status" value="1"/>
</dbReference>
<dbReference type="EMBL" id="CP044232">
    <property type="protein sequence ID" value="QEW04190.1"/>
    <property type="molecule type" value="Genomic_DNA"/>
</dbReference>
<gene>
    <name evidence="1" type="ORF">F6J85_14580</name>
</gene>
<name>A0A5J6L6X9_9MICO</name>
<sequence>MLTRPRYPLPPDIAQLLDERELRADYDARPAYQRNDYVGWIGRAKTAATRTRRVEVMLTELAEGGVYMGMQHAPSRKSS</sequence>
<keyword evidence="2" id="KW-1185">Reference proteome</keyword>
<accession>A0A5J6L6X9</accession>
<dbReference type="Proteomes" id="UP000325516">
    <property type="component" value="Chromosome"/>
</dbReference>
<dbReference type="RefSeq" id="WP_150926101.1">
    <property type="nucleotide sequence ID" value="NZ_CP044232.1"/>
</dbReference>
<dbReference type="KEGG" id="mlz:F6J85_14580"/>
<protein>
    <submittedName>
        <fullName evidence="1">YdeI/OmpD-associated family protein</fullName>
    </submittedName>
</protein>
<dbReference type="AlphaFoldDB" id="A0A5J6L6X9"/>
<evidence type="ECO:0000313" key="1">
    <source>
        <dbReference type="EMBL" id="QEW04190.1"/>
    </source>
</evidence>
<proteinExistence type="predicted"/>
<reference evidence="2" key="1">
    <citation type="submission" date="2019-09" db="EMBL/GenBank/DDBJ databases">
        <title>Mumia zhuanghuii sp. nov. isolated from the intestinal contents of plateau pika (Ochotona curzoniae) in the Qinghai-Tibet plateau of China.</title>
        <authorList>
            <person name="Tian Z."/>
        </authorList>
    </citation>
    <scope>NUCLEOTIDE SEQUENCE [LARGE SCALE GENOMIC DNA]</scope>
    <source>
        <strain evidence="2">L-031</strain>
    </source>
</reference>